<evidence type="ECO:0000313" key="5">
    <source>
        <dbReference type="EMBL" id="TGM04825.1"/>
    </source>
</evidence>
<evidence type="ECO:0000256" key="1">
    <source>
        <dbReference type="ARBA" id="ARBA00006295"/>
    </source>
</evidence>
<dbReference type="OrthoDB" id="9802051at2"/>
<dbReference type="AlphaFoldDB" id="A0A5F2BGX1"/>
<dbReference type="InterPro" id="IPR042075">
    <property type="entry name" value="KorB_DNA-db"/>
</dbReference>
<dbReference type="Proteomes" id="UP000298429">
    <property type="component" value="Unassembled WGS sequence"/>
</dbReference>
<feature type="domain" description="ParB-like N-terminal" evidence="4">
    <location>
        <begin position="48"/>
        <end position="139"/>
    </location>
</feature>
<dbReference type="PANTHER" id="PTHR33375:SF1">
    <property type="entry name" value="CHROMOSOME-PARTITIONING PROTEIN PARB-RELATED"/>
    <property type="match status" value="1"/>
</dbReference>
<dbReference type="GO" id="GO:0007059">
    <property type="term" value="P:chromosome segregation"/>
    <property type="evidence" value="ECO:0007669"/>
    <property type="project" value="TreeGrafter"/>
</dbReference>
<dbReference type="InterPro" id="IPR003115">
    <property type="entry name" value="ParB_N"/>
</dbReference>
<comment type="caution">
    <text evidence="5">The sequence shown here is derived from an EMBL/GenBank/DDBJ whole genome shotgun (WGS) entry which is preliminary data.</text>
</comment>
<dbReference type="GO" id="GO:0003677">
    <property type="term" value="F:DNA binding"/>
    <property type="evidence" value="ECO:0007669"/>
    <property type="project" value="InterPro"/>
</dbReference>
<dbReference type="RefSeq" id="WP_135670384.1">
    <property type="nucleotide sequence ID" value="NZ_RQGN01000038.1"/>
</dbReference>
<protein>
    <submittedName>
        <fullName evidence="5">ParB/RepB/Spo0J family partition protein</fullName>
    </submittedName>
</protein>
<reference evidence="5 6" key="1">
    <citation type="journal article" date="2019" name="PLoS Negl. Trop. Dis.">
        <title>Revisiting the worldwide diversity of Leptospira species in the environment.</title>
        <authorList>
            <person name="Vincent A.T."/>
            <person name="Schiettekatte O."/>
            <person name="Bourhy P."/>
            <person name="Veyrier F.J."/>
            <person name="Picardeau M."/>
        </authorList>
    </citation>
    <scope>NUCLEOTIDE SEQUENCE [LARGE SCALE GENOMIC DNA]</scope>
    <source>
        <strain evidence="5 6">201702444</strain>
    </source>
</reference>
<dbReference type="GO" id="GO:0005694">
    <property type="term" value="C:chromosome"/>
    <property type="evidence" value="ECO:0007669"/>
    <property type="project" value="TreeGrafter"/>
</dbReference>
<keyword evidence="2" id="KW-0175">Coiled coil</keyword>
<evidence type="ECO:0000256" key="2">
    <source>
        <dbReference type="SAM" id="Coils"/>
    </source>
</evidence>
<organism evidence="5 6">
    <name type="scientific">Leptospira barantonii</name>
    <dbReference type="NCBI Taxonomy" id="2023184"/>
    <lineage>
        <taxon>Bacteria</taxon>
        <taxon>Pseudomonadati</taxon>
        <taxon>Spirochaetota</taxon>
        <taxon>Spirochaetia</taxon>
        <taxon>Leptospirales</taxon>
        <taxon>Leptospiraceae</taxon>
        <taxon>Leptospira</taxon>
    </lineage>
</organism>
<sequence length="297" mass="33257">MSSTPKKVFSVNTEFSGKSKAPAPGGQSNALLRELLSQNEENAEEKIVKIPVNKVISIDNPRRKFDETSLRELAANIKEYGLLNPITVRKIGEDFNLIAGERRLKAFKINNATFIPAVIKSVHDIDPERIPEYKIIENIQREDLTDLEIALSLNVIKDRQNLSASQLSQKFNKSLSWVKHKLSHASMVNNLVKSGKISNVEVIGKIPTSVLIHALPSLKSNTDETLKLLLSESDSRPRPTQAEVRKLSKKTNLNNGAKTKKLTVSKASIEQEIATIEKEIKTLQNRKKRLKAQLDKL</sequence>
<dbReference type="NCBIfam" id="TIGR00180">
    <property type="entry name" value="parB_part"/>
    <property type="match status" value="1"/>
</dbReference>
<dbReference type="Gene3D" id="3.90.1530.30">
    <property type="match status" value="1"/>
</dbReference>
<evidence type="ECO:0000313" key="6">
    <source>
        <dbReference type="Proteomes" id="UP000298429"/>
    </source>
</evidence>
<gene>
    <name evidence="5" type="ORF">EHQ76_07190</name>
</gene>
<dbReference type="Gene3D" id="1.10.10.730">
    <property type="entry name" value="KorB DNA-binding domain"/>
    <property type="match status" value="1"/>
</dbReference>
<dbReference type="SUPFAM" id="SSF110849">
    <property type="entry name" value="ParB/Sulfiredoxin"/>
    <property type="match status" value="1"/>
</dbReference>
<evidence type="ECO:0000256" key="3">
    <source>
        <dbReference type="SAM" id="MobiDB-lite"/>
    </source>
</evidence>
<dbReference type="PANTHER" id="PTHR33375">
    <property type="entry name" value="CHROMOSOME-PARTITIONING PROTEIN PARB-RELATED"/>
    <property type="match status" value="1"/>
</dbReference>
<dbReference type="EMBL" id="RQGN01000038">
    <property type="protein sequence ID" value="TGM04825.1"/>
    <property type="molecule type" value="Genomic_DNA"/>
</dbReference>
<accession>A0A5F2BGX1</accession>
<dbReference type="InterPro" id="IPR004437">
    <property type="entry name" value="ParB/RepB/Spo0J"/>
</dbReference>
<comment type="similarity">
    <text evidence="1">Belongs to the ParB family.</text>
</comment>
<proteinExistence type="inferred from homology"/>
<feature type="region of interest" description="Disordered" evidence="3">
    <location>
        <begin position="1"/>
        <end position="27"/>
    </location>
</feature>
<dbReference type="SMART" id="SM00470">
    <property type="entry name" value="ParB"/>
    <property type="match status" value="1"/>
</dbReference>
<dbReference type="Pfam" id="PF02195">
    <property type="entry name" value="ParB_N"/>
    <property type="match status" value="1"/>
</dbReference>
<dbReference type="InterPro" id="IPR050336">
    <property type="entry name" value="Chromosome_partition/occlusion"/>
</dbReference>
<name>A0A5F2BGX1_9LEPT</name>
<dbReference type="GO" id="GO:0045881">
    <property type="term" value="P:positive regulation of sporulation resulting in formation of a cellular spore"/>
    <property type="evidence" value="ECO:0007669"/>
    <property type="project" value="TreeGrafter"/>
</dbReference>
<dbReference type="InterPro" id="IPR036086">
    <property type="entry name" value="ParB/Sulfiredoxin_sf"/>
</dbReference>
<feature type="compositionally biased region" description="Polar residues" evidence="3">
    <location>
        <begin position="1"/>
        <end position="16"/>
    </location>
</feature>
<feature type="coiled-coil region" evidence="2">
    <location>
        <begin position="266"/>
        <end position="293"/>
    </location>
</feature>
<evidence type="ECO:0000259" key="4">
    <source>
        <dbReference type="SMART" id="SM00470"/>
    </source>
</evidence>